<comment type="caution">
    <text evidence="1">The sequence shown here is derived from an EMBL/GenBank/DDBJ whole genome shotgun (WGS) entry which is preliminary data.</text>
</comment>
<sequence length="76" mass="8882">KIDDVDGFLIQNAFLYRDTSFENLITLIHTQEIKMTFRLMLIQPESPNEKFNNRGSGFRAPQSVMSKLYSNKEKLL</sequence>
<evidence type="ECO:0000313" key="1">
    <source>
        <dbReference type="EMBL" id="GAH41003.1"/>
    </source>
</evidence>
<dbReference type="EMBL" id="BARU01012425">
    <property type="protein sequence ID" value="GAH41003.1"/>
    <property type="molecule type" value="Genomic_DNA"/>
</dbReference>
<dbReference type="AlphaFoldDB" id="X1H6T7"/>
<organism evidence="1">
    <name type="scientific">marine sediment metagenome</name>
    <dbReference type="NCBI Taxonomy" id="412755"/>
    <lineage>
        <taxon>unclassified sequences</taxon>
        <taxon>metagenomes</taxon>
        <taxon>ecological metagenomes</taxon>
    </lineage>
</organism>
<reference evidence="1" key="1">
    <citation type="journal article" date="2014" name="Front. Microbiol.">
        <title>High frequency of phylogenetically diverse reductive dehalogenase-homologous genes in deep subseafloor sedimentary metagenomes.</title>
        <authorList>
            <person name="Kawai M."/>
            <person name="Futagami T."/>
            <person name="Toyoda A."/>
            <person name="Takaki Y."/>
            <person name="Nishi S."/>
            <person name="Hori S."/>
            <person name="Arai W."/>
            <person name="Tsubouchi T."/>
            <person name="Morono Y."/>
            <person name="Uchiyama I."/>
            <person name="Ito T."/>
            <person name="Fujiyama A."/>
            <person name="Inagaki F."/>
            <person name="Takami H."/>
        </authorList>
    </citation>
    <scope>NUCLEOTIDE SEQUENCE</scope>
    <source>
        <strain evidence="1">Expedition CK06-06</strain>
    </source>
</reference>
<feature type="non-terminal residue" evidence="1">
    <location>
        <position position="1"/>
    </location>
</feature>
<name>X1H6T7_9ZZZZ</name>
<accession>X1H6T7</accession>
<proteinExistence type="predicted"/>
<gene>
    <name evidence="1" type="ORF">S03H2_22918</name>
</gene>
<protein>
    <submittedName>
        <fullName evidence="1">Uncharacterized protein</fullName>
    </submittedName>
</protein>